<proteinExistence type="predicted"/>
<keyword evidence="3" id="KW-1185">Reference proteome</keyword>
<dbReference type="Proteomes" id="UP000077202">
    <property type="component" value="Unassembled WGS sequence"/>
</dbReference>
<evidence type="ECO:0000313" key="3">
    <source>
        <dbReference type="Proteomes" id="UP000077202"/>
    </source>
</evidence>
<protein>
    <submittedName>
        <fullName evidence="2">Uncharacterized protein</fullName>
    </submittedName>
</protein>
<feature type="compositionally biased region" description="Polar residues" evidence="1">
    <location>
        <begin position="1"/>
        <end position="33"/>
    </location>
</feature>
<evidence type="ECO:0000256" key="1">
    <source>
        <dbReference type="SAM" id="MobiDB-lite"/>
    </source>
</evidence>
<dbReference type="AlphaFoldDB" id="A0A176W4P6"/>
<sequence length="139" mass="15801">MHAQSQAPNQSLGQVSRMAQPNGSSLSGSSAQGHRTWHQESDNLGLRRTVVDNMCSSWLILCYMRYLLLITSSEYMQSLSLFQKRRGPVTAEWQQKLPDFVKRLEEGLYRQAMTKVVNIDMRSSVDSSVLPLCLFSLEM</sequence>
<feature type="region of interest" description="Disordered" evidence="1">
    <location>
        <begin position="1"/>
        <end position="34"/>
    </location>
</feature>
<dbReference type="EMBL" id="LVLJ01001791">
    <property type="protein sequence ID" value="OAE28004.1"/>
    <property type="molecule type" value="Genomic_DNA"/>
</dbReference>
<gene>
    <name evidence="2" type="ORF">AXG93_2646s1060</name>
</gene>
<comment type="caution">
    <text evidence="2">The sequence shown here is derived from an EMBL/GenBank/DDBJ whole genome shotgun (WGS) entry which is preliminary data.</text>
</comment>
<reference evidence="2" key="1">
    <citation type="submission" date="2016-03" db="EMBL/GenBank/DDBJ databases">
        <title>Mechanisms controlling the formation of the plant cell surface in tip-growing cells are functionally conserved among land plants.</title>
        <authorList>
            <person name="Honkanen S."/>
            <person name="Jones V.A."/>
            <person name="Morieri G."/>
            <person name="Champion C."/>
            <person name="Hetherington A.J."/>
            <person name="Kelly S."/>
            <person name="Saint-Marcoux D."/>
            <person name="Proust H."/>
            <person name="Prescott H."/>
            <person name="Dolan L."/>
        </authorList>
    </citation>
    <scope>NUCLEOTIDE SEQUENCE [LARGE SCALE GENOMIC DNA]</scope>
    <source>
        <tissue evidence="2">Whole gametophyte</tissue>
    </source>
</reference>
<evidence type="ECO:0000313" key="2">
    <source>
        <dbReference type="EMBL" id="OAE28004.1"/>
    </source>
</evidence>
<accession>A0A176W4P6</accession>
<name>A0A176W4P6_MARPO</name>
<organism evidence="2 3">
    <name type="scientific">Marchantia polymorpha subsp. ruderalis</name>
    <dbReference type="NCBI Taxonomy" id="1480154"/>
    <lineage>
        <taxon>Eukaryota</taxon>
        <taxon>Viridiplantae</taxon>
        <taxon>Streptophyta</taxon>
        <taxon>Embryophyta</taxon>
        <taxon>Marchantiophyta</taxon>
        <taxon>Marchantiopsida</taxon>
        <taxon>Marchantiidae</taxon>
        <taxon>Marchantiales</taxon>
        <taxon>Marchantiaceae</taxon>
        <taxon>Marchantia</taxon>
    </lineage>
</organism>